<protein>
    <submittedName>
        <fullName evidence="1">Class I SAM-dependent methyltransferase</fullName>
    </submittedName>
</protein>
<keyword evidence="1" id="KW-0614">Plasmid</keyword>
<dbReference type="Proteomes" id="UP001061991">
    <property type="component" value="Plasmid p_unnamed1"/>
</dbReference>
<gene>
    <name evidence="1" type="ORF">N8E88_08575</name>
</gene>
<evidence type="ECO:0000313" key="1">
    <source>
        <dbReference type="EMBL" id="UXN58946.1"/>
    </source>
</evidence>
<organism evidence="1 2">
    <name type="scientific">Phyllobacterium zundukense</name>
    <dbReference type="NCBI Taxonomy" id="1867719"/>
    <lineage>
        <taxon>Bacteria</taxon>
        <taxon>Pseudomonadati</taxon>
        <taxon>Pseudomonadota</taxon>
        <taxon>Alphaproteobacteria</taxon>
        <taxon>Hyphomicrobiales</taxon>
        <taxon>Phyllobacteriaceae</taxon>
        <taxon>Phyllobacterium</taxon>
    </lineage>
</organism>
<geneLocation type="plasmid" evidence="1 2">
    <name>p_unnamed1</name>
</geneLocation>
<evidence type="ECO:0000313" key="2">
    <source>
        <dbReference type="Proteomes" id="UP001061991"/>
    </source>
</evidence>
<sequence length="254" mass="29175">MLITFADRYEMIATLGNGPLDTMVELGVYKGEFADFCSQKITPNRHYLIDFWDYDRYEFVLKDAPQNLERQAIFESYFDNEPRETLSRAQLQVEATFSNRSNTKIIKADIAAAAVEFPDNFFDVIYLDGNHTYEFVLRDLYTWYPKLKSGGLFVCNDYFESSFAAKQNIGVIPAFQTFSQRFEVHPIMLSMTEWSDFYFSNQPHSPLISRLIEGLINTGQNLLEIPSDFLGSYHHSAVKITGGQILLPVFGKGK</sequence>
<reference evidence="1" key="1">
    <citation type="submission" date="2022-09" db="EMBL/GenBank/DDBJ databases">
        <title>Interaction between co-microsymbionts with complementary sets of symbiotic genes in legume-rhizobium systems.</title>
        <authorList>
            <person name="Safronova V."/>
            <person name="Sazanova A."/>
            <person name="Afonin A."/>
            <person name="Chirak E."/>
        </authorList>
    </citation>
    <scope>NUCLEOTIDE SEQUENCE</scope>
    <source>
        <strain evidence="1">A18/3m</strain>
    </source>
</reference>
<proteinExistence type="predicted"/>
<keyword evidence="1" id="KW-0489">Methyltransferase</keyword>
<name>A0ACD4CZC9_9HYPH</name>
<keyword evidence="1" id="KW-0808">Transferase</keyword>
<accession>A0ACD4CZC9</accession>
<dbReference type="EMBL" id="CP104972">
    <property type="protein sequence ID" value="UXN58946.1"/>
    <property type="molecule type" value="Genomic_DNA"/>
</dbReference>
<keyword evidence="2" id="KW-1185">Reference proteome</keyword>